<evidence type="ECO:0000256" key="6">
    <source>
        <dbReference type="SAM" id="Phobius"/>
    </source>
</evidence>
<proteinExistence type="inferred from homology"/>
<feature type="transmembrane region" description="Helical" evidence="6">
    <location>
        <begin position="386"/>
        <end position="419"/>
    </location>
</feature>
<feature type="transmembrane region" description="Helical" evidence="6">
    <location>
        <begin position="525"/>
        <end position="545"/>
    </location>
</feature>
<dbReference type="PANTHER" id="PTHR30426">
    <property type="entry name" value="4-HYDROXY-3-METHYLBUT-2-ENYL DIPHOSPHATE REDUCTASE"/>
    <property type="match status" value="1"/>
</dbReference>
<dbReference type="GO" id="GO:0051539">
    <property type="term" value="F:4 iron, 4 sulfur cluster binding"/>
    <property type="evidence" value="ECO:0007669"/>
    <property type="project" value="UniProtKB-UniRule"/>
</dbReference>
<dbReference type="UniPathway" id="UPA00059">
    <property type="reaction ID" value="UER00105"/>
</dbReference>
<feature type="binding site" evidence="5">
    <location>
        <position position="219"/>
    </location>
    <ligand>
        <name>dimethylallyl diphosphate</name>
        <dbReference type="ChEBI" id="CHEBI:57623"/>
    </ligand>
</feature>
<evidence type="ECO:0000256" key="1">
    <source>
        <dbReference type="ARBA" id="ARBA00022485"/>
    </source>
</evidence>
<keyword evidence="6" id="KW-0812">Transmembrane</keyword>
<feature type="binding site" evidence="5">
    <location>
        <position position="74"/>
    </location>
    <ligand>
        <name>(2E)-4-hydroxy-3-methylbut-2-enyl diphosphate</name>
        <dbReference type="ChEBI" id="CHEBI:128753"/>
    </ligand>
</feature>
<feature type="binding site" evidence="5">
    <location>
        <position position="161"/>
    </location>
    <ligand>
        <name>(2E)-4-hydroxy-3-methylbut-2-enyl diphosphate</name>
        <dbReference type="ChEBI" id="CHEBI:128753"/>
    </ligand>
</feature>
<feature type="binding site" evidence="5">
    <location>
        <position position="217"/>
    </location>
    <ligand>
        <name>isopentenyl diphosphate</name>
        <dbReference type="ChEBI" id="CHEBI:128769"/>
    </ligand>
</feature>
<feature type="binding site" evidence="5">
    <location>
        <position position="261"/>
    </location>
    <ligand>
        <name>isopentenyl diphosphate</name>
        <dbReference type="ChEBI" id="CHEBI:128769"/>
    </ligand>
</feature>
<feature type="transmembrane region" description="Helical" evidence="6">
    <location>
        <begin position="425"/>
        <end position="443"/>
    </location>
</feature>
<organism evidence="7 8">
    <name type="scientific">Caldimicrobium thiodismutans</name>
    <dbReference type="NCBI Taxonomy" id="1653476"/>
    <lineage>
        <taxon>Bacteria</taxon>
        <taxon>Pseudomonadati</taxon>
        <taxon>Thermodesulfobacteriota</taxon>
        <taxon>Thermodesulfobacteria</taxon>
        <taxon>Thermodesulfobacteriales</taxon>
        <taxon>Thermodesulfobacteriaceae</taxon>
        <taxon>Caldimicrobium</taxon>
    </lineage>
</organism>
<feature type="binding site" evidence="5">
    <location>
        <position position="41"/>
    </location>
    <ligand>
        <name>dimethylallyl diphosphate</name>
        <dbReference type="ChEBI" id="CHEBI:57623"/>
    </ligand>
</feature>
<dbReference type="GO" id="GO:0019288">
    <property type="term" value="P:isopentenyl diphosphate biosynthetic process, methylerythritol 4-phosphate pathway"/>
    <property type="evidence" value="ECO:0007669"/>
    <property type="project" value="UniProtKB-UniRule"/>
</dbReference>
<dbReference type="AlphaFoldDB" id="A0A0U5ATP4"/>
<feature type="binding site" evidence="5">
    <location>
        <position position="123"/>
    </location>
    <ligand>
        <name>(2E)-4-hydroxy-3-methylbut-2-enyl diphosphate</name>
        <dbReference type="ChEBI" id="CHEBI:128753"/>
    </ligand>
</feature>
<dbReference type="GO" id="GO:0016114">
    <property type="term" value="P:terpenoid biosynthetic process"/>
    <property type="evidence" value="ECO:0007669"/>
    <property type="project" value="UniProtKB-UniRule"/>
</dbReference>
<protein>
    <recommendedName>
        <fullName evidence="5">4-hydroxy-3-methylbut-2-enyl diphosphate reductase</fullName>
        <shortName evidence="5">HMBPP reductase</shortName>
        <ecNumber evidence="5">1.17.7.4</ecNumber>
    </recommendedName>
</protein>
<feature type="binding site" evidence="5">
    <location>
        <position position="41"/>
    </location>
    <ligand>
        <name>(2E)-4-hydroxy-3-methylbut-2-enyl diphosphate</name>
        <dbReference type="ChEBI" id="CHEBI:128753"/>
    </ligand>
</feature>
<feature type="binding site" evidence="5">
    <location>
        <position position="217"/>
    </location>
    <ligand>
        <name>dimethylallyl diphosphate</name>
        <dbReference type="ChEBI" id="CHEBI:57623"/>
    </ligand>
</feature>
<reference evidence="8" key="2">
    <citation type="journal article" date="2016" name="Int. J. Syst. Evol. Microbiol.">
        <title>Caldimicrobium thiodismutans sp. nov., a sulfur-disproportionating bacterium isolated from a hot spring.</title>
        <authorList>
            <person name="Kojima H."/>
            <person name="Umezawa K."/>
            <person name="Fukui M."/>
        </authorList>
    </citation>
    <scope>NUCLEOTIDE SEQUENCE [LARGE SCALE GENOMIC DNA]</scope>
    <source>
        <strain evidence="8">TF1</strain>
    </source>
</reference>
<dbReference type="Gene3D" id="3.40.1010.20">
    <property type="entry name" value="4-hydroxy-3-methylbut-2-enyl diphosphate reductase, catalytic domain"/>
    <property type="match status" value="2"/>
</dbReference>
<feature type="transmembrane region" description="Helical" evidence="6">
    <location>
        <begin position="496"/>
        <end position="516"/>
    </location>
</feature>
<comment type="catalytic activity">
    <reaction evidence="5">
        <text>isopentenyl diphosphate + 2 oxidized [2Fe-2S]-[ferredoxin] + H2O = (2E)-4-hydroxy-3-methylbut-2-enyl diphosphate + 2 reduced [2Fe-2S]-[ferredoxin] + 2 H(+)</text>
        <dbReference type="Rhea" id="RHEA:24488"/>
        <dbReference type="Rhea" id="RHEA-COMP:10000"/>
        <dbReference type="Rhea" id="RHEA-COMP:10001"/>
        <dbReference type="ChEBI" id="CHEBI:15377"/>
        <dbReference type="ChEBI" id="CHEBI:15378"/>
        <dbReference type="ChEBI" id="CHEBI:33737"/>
        <dbReference type="ChEBI" id="CHEBI:33738"/>
        <dbReference type="ChEBI" id="CHEBI:128753"/>
        <dbReference type="ChEBI" id="CHEBI:128769"/>
        <dbReference type="EC" id="1.17.7.4"/>
    </reaction>
</comment>
<feature type="active site" description="Proton donor" evidence="5">
    <location>
        <position position="125"/>
    </location>
</feature>
<dbReference type="CDD" id="cd13944">
    <property type="entry name" value="lytB_ispH"/>
    <property type="match status" value="1"/>
</dbReference>
<dbReference type="InterPro" id="IPR003451">
    <property type="entry name" value="LytB/IspH"/>
</dbReference>
<keyword evidence="4 5" id="KW-0411">Iron-sulfur</keyword>
<dbReference type="Proteomes" id="UP000068196">
    <property type="component" value="Chromosome"/>
</dbReference>
<dbReference type="RefSeq" id="WP_082706226.1">
    <property type="nucleotide sequence ID" value="NZ_AP014945.1"/>
</dbReference>
<name>A0A0U5ATP4_9BACT</name>
<feature type="transmembrane region" description="Helical" evidence="6">
    <location>
        <begin position="283"/>
        <end position="309"/>
    </location>
</feature>
<feature type="transmembrane region" description="Helical" evidence="6">
    <location>
        <begin position="361"/>
        <end position="379"/>
    </location>
</feature>
<comment type="pathway">
    <text evidence="5">Isoprenoid biosynthesis; isopentenyl diphosphate biosynthesis via DXP pathway; isopentenyl diphosphate from 1-deoxy-D-xylulose 5-phosphate: step 6/6.</text>
</comment>
<keyword evidence="3 5" id="KW-0408">Iron</keyword>
<dbReference type="NCBIfam" id="TIGR00216">
    <property type="entry name" value="ispH_lytB"/>
    <property type="match status" value="1"/>
</dbReference>
<feature type="binding site" evidence="5">
    <location>
        <position position="123"/>
    </location>
    <ligand>
        <name>isopentenyl diphosphate</name>
        <dbReference type="ChEBI" id="CHEBI:128769"/>
    </ligand>
</feature>
<dbReference type="PATRIC" id="fig|1653476.3.peg.238"/>
<comment type="catalytic activity">
    <reaction evidence="5">
        <text>dimethylallyl diphosphate + 2 oxidized [2Fe-2S]-[ferredoxin] + H2O = (2E)-4-hydroxy-3-methylbut-2-enyl diphosphate + 2 reduced [2Fe-2S]-[ferredoxin] + 2 H(+)</text>
        <dbReference type="Rhea" id="RHEA:24825"/>
        <dbReference type="Rhea" id="RHEA-COMP:10000"/>
        <dbReference type="Rhea" id="RHEA-COMP:10001"/>
        <dbReference type="ChEBI" id="CHEBI:15377"/>
        <dbReference type="ChEBI" id="CHEBI:15378"/>
        <dbReference type="ChEBI" id="CHEBI:33737"/>
        <dbReference type="ChEBI" id="CHEBI:33738"/>
        <dbReference type="ChEBI" id="CHEBI:57623"/>
        <dbReference type="ChEBI" id="CHEBI:128753"/>
        <dbReference type="EC" id="1.17.7.4"/>
    </reaction>
</comment>
<dbReference type="HAMAP" id="MF_00191">
    <property type="entry name" value="IspH"/>
    <property type="match status" value="1"/>
</dbReference>
<keyword evidence="5" id="KW-0414">Isoprene biosynthesis</keyword>
<dbReference type="Gene3D" id="3.40.50.11270">
    <property type="match status" value="1"/>
</dbReference>
<feature type="binding site" evidence="5">
    <location>
        <position position="217"/>
    </location>
    <ligand>
        <name>(2E)-4-hydroxy-3-methylbut-2-enyl diphosphate</name>
        <dbReference type="ChEBI" id="CHEBI:128753"/>
    </ligand>
</feature>
<feature type="binding site" evidence="5">
    <location>
        <position position="189"/>
    </location>
    <ligand>
        <name>[4Fe-4S] cluster</name>
        <dbReference type="ChEBI" id="CHEBI:49883"/>
    </ligand>
</feature>
<dbReference type="GO" id="GO:0051745">
    <property type="term" value="F:4-hydroxy-3-methylbut-2-enyl diphosphate reductase activity"/>
    <property type="evidence" value="ECO:0007669"/>
    <property type="project" value="UniProtKB-UniRule"/>
</dbReference>
<evidence type="ECO:0000256" key="5">
    <source>
        <dbReference type="HAMAP-Rule" id="MF_00191"/>
    </source>
</evidence>
<comment type="function">
    <text evidence="5">Catalyzes the conversion of 1-hydroxy-2-methyl-2-(E)-butenyl 4-diphosphate (HMBPP) into a mixture of isopentenyl diphosphate (IPP) and dimethylallyl diphosphate (DMAPP). Acts in the terminal step of the DOXP/MEP pathway for isoprenoid precursor biosynthesis.</text>
</comment>
<dbReference type="GO" id="GO:0050992">
    <property type="term" value="P:dimethylallyl diphosphate biosynthetic process"/>
    <property type="evidence" value="ECO:0007669"/>
    <property type="project" value="UniProtKB-UniRule"/>
</dbReference>
<feature type="binding site" evidence="5">
    <location>
        <position position="261"/>
    </location>
    <ligand>
        <name>(2E)-4-hydroxy-3-methylbut-2-enyl diphosphate</name>
        <dbReference type="ChEBI" id="CHEBI:128753"/>
    </ligand>
</feature>
<dbReference type="PANTHER" id="PTHR30426:SF0">
    <property type="entry name" value="4-HYDROXY-3-METHYLBUT-2-ENYL DIPHOSPHATE REDUCTASE"/>
    <property type="match status" value="1"/>
</dbReference>
<keyword evidence="5" id="KW-0560">Oxidoreductase</keyword>
<sequence>MKIKIARRAGFCMGVRRAVNLVLKALNSGQTPLYTYGPLIHNPQTLELLSNLGVRPLKSVSEAVPEGYCVIRAHGVPPTEKSDLERKHKVIDGTCPRVLKVQALASQAVASGKDVVIIGDKDHAEVRGILGYCGNRGYVVSSFQDIETLPPLTNYLILSQTTQDEEVFEVLSQEILLRFPGGEVINTICNATEVRQEEVKRLCKECSAIVVIGGKFSANTNRLAQIAEAEGKKVFLVERAEELPVDELKKFSVVGITAGASTPNWLINEVVDYLKGAGNPLYLLFRSFILLNLHEVLSFFLLLLGLLLIQPASIPKIEFLLLFTLCFQFFRKNLTDFLQKETFSSYYPLKESFITQNQGKIFFLLGITLIGALLSAFLYHPRLISLIIIFTLLNLLLLKSSFLAFLDLLFYISLLSYLYPYWNELFLWVSLHVLPSLFFIQLYKELLYLQSDGFLPRNFIILSFLRKGETFWYKVLKLLLLFLFLPFFIILYKFKLYAFLFYFLLLPLYMAMIYLLKKRPLGQIIYLESLGLLPPLVFVLLSFLISKLIW</sequence>
<feature type="binding site" evidence="5">
    <location>
        <position position="123"/>
    </location>
    <ligand>
        <name>dimethylallyl diphosphate</name>
        <dbReference type="ChEBI" id="CHEBI:57623"/>
    </ligand>
</feature>
<feature type="transmembrane region" description="Helical" evidence="6">
    <location>
        <begin position="471"/>
        <end position="490"/>
    </location>
</feature>
<evidence type="ECO:0000256" key="2">
    <source>
        <dbReference type="ARBA" id="ARBA00022723"/>
    </source>
</evidence>
<comment type="pathway">
    <text evidence="5">Isoprenoid biosynthesis; dimethylallyl diphosphate biosynthesis; dimethylallyl diphosphate from (2E)-4-hydroxy-3-methylbutenyl diphosphate: step 1/1.</text>
</comment>
<evidence type="ECO:0000313" key="7">
    <source>
        <dbReference type="EMBL" id="BAU22632.1"/>
    </source>
</evidence>
<feature type="binding site" evidence="5">
    <location>
        <position position="74"/>
    </location>
    <ligand>
        <name>dimethylallyl diphosphate</name>
        <dbReference type="ChEBI" id="CHEBI:57623"/>
    </ligand>
</feature>
<dbReference type="OrthoDB" id="9804068at2"/>
<dbReference type="GO" id="GO:0046872">
    <property type="term" value="F:metal ion binding"/>
    <property type="evidence" value="ECO:0007669"/>
    <property type="project" value="UniProtKB-KW"/>
</dbReference>
<feature type="binding site" evidence="5">
    <location>
        <position position="41"/>
    </location>
    <ligand>
        <name>isopentenyl diphosphate</name>
        <dbReference type="ChEBI" id="CHEBI:128769"/>
    </ligand>
</feature>
<comment type="similarity">
    <text evidence="5">Belongs to the IspH family.</text>
</comment>
<dbReference type="EMBL" id="AP014945">
    <property type="protein sequence ID" value="BAU22632.1"/>
    <property type="molecule type" value="Genomic_DNA"/>
</dbReference>
<feature type="binding site" evidence="5">
    <location>
        <position position="261"/>
    </location>
    <ligand>
        <name>dimethylallyl diphosphate</name>
        <dbReference type="ChEBI" id="CHEBI:57623"/>
    </ligand>
</feature>
<dbReference type="EC" id="1.17.7.4" evidence="5"/>
<gene>
    <name evidence="5" type="primary">ispH</name>
    <name evidence="7" type="ORF">THC_0232</name>
</gene>
<comment type="caution">
    <text evidence="5">Lacks conserved residue(s) required for the propagation of feature annotation.</text>
</comment>
<keyword evidence="6" id="KW-1133">Transmembrane helix</keyword>
<keyword evidence="6" id="KW-0472">Membrane</keyword>
<accession>A0A0U5ATP4</accession>
<reference evidence="7 8" key="1">
    <citation type="journal article" date="2016" name="Int. J. Syst. Evol. Microbiol.">
        <title>Caldimicrobium thiodismutans sp. nov., a sulfur-disproportionating bacterium isolated from a hot spring, and emended description of the genus Caldimicrobium.</title>
        <authorList>
            <person name="Kojima H."/>
            <person name="Umezawa K."/>
            <person name="Fukui M."/>
        </authorList>
    </citation>
    <scope>NUCLEOTIDE SEQUENCE [LARGE SCALE GENOMIC DNA]</scope>
    <source>
        <strain evidence="7 8">TF1</strain>
    </source>
</reference>
<feature type="binding site" evidence="5">
    <location>
        <position position="95"/>
    </location>
    <ligand>
        <name>[4Fe-4S] cluster</name>
        <dbReference type="ChEBI" id="CHEBI:49883"/>
    </ligand>
</feature>
<evidence type="ECO:0000313" key="8">
    <source>
        <dbReference type="Proteomes" id="UP000068196"/>
    </source>
</evidence>
<keyword evidence="8" id="KW-1185">Reference proteome</keyword>
<feature type="binding site" evidence="5">
    <location>
        <position position="219"/>
    </location>
    <ligand>
        <name>(2E)-4-hydroxy-3-methylbut-2-enyl diphosphate</name>
        <dbReference type="ChEBI" id="CHEBI:128753"/>
    </ligand>
</feature>
<dbReference type="KEGG" id="cthi:THC_0232"/>
<feature type="binding site" evidence="5">
    <location>
        <position position="74"/>
    </location>
    <ligand>
        <name>isopentenyl diphosphate</name>
        <dbReference type="ChEBI" id="CHEBI:128769"/>
    </ligand>
</feature>
<dbReference type="STRING" id="1653476.THC_0232"/>
<evidence type="ECO:0000256" key="4">
    <source>
        <dbReference type="ARBA" id="ARBA00023014"/>
    </source>
</evidence>
<evidence type="ECO:0000256" key="3">
    <source>
        <dbReference type="ARBA" id="ARBA00023004"/>
    </source>
</evidence>
<comment type="cofactor">
    <cofactor evidence="5">
        <name>[4Fe-4S] cluster</name>
        <dbReference type="ChEBI" id="CHEBI:49883"/>
    </cofactor>
    <text evidence="5">Binds 1 [4Fe-4S] cluster per subunit.</text>
</comment>
<feature type="binding site" evidence="5">
    <location>
        <position position="219"/>
    </location>
    <ligand>
        <name>isopentenyl diphosphate</name>
        <dbReference type="ChEBI" id="CHEBI:128769"/>
    </ligand>
</feature>
<feature type="binding site" evidence="5">
    <location>
        <position position="12"/>
    </location>
    <ligand>
        <name>[4Fe-4S] cluster</name>
        <dbReference type="ChEBI" id="CHEBI:49883"/>
    </ligand>
</feature>
<dbReference type="UniPathway" id="UPA00056">
    <property type="reaction ID" value="UER00097"/>
</dbReference>
<dbReference type="Pfam" id="PF02401">
    <property type="entry name" value="LYTB"/>
    <property type="match status" value="1"/>
</dbReference>
<keyword evidence="1 5" id="KW-0004">4Fe-4S</keyword>
<keyword evidence="2 5" id="KW-0479">Metal-binding</keyword>